<keyword evidence="3 5" id="KW-0863">Zinc-finger</keyword>
<feature type="compositionally biased region" description="Basic residues" evidence="6">
    <location>
        <begin position="448"/>
        <end position="462"/>
    </location>
</feature>
<dbReference type="SMART" id="SM00463">
    <property type="entry name" value="SMR"/>
    <property type="match status" value="1"/>
</dbReference>
<dbReference type="Gene3D" id="3.30.1370.110">
    <property type="match status" value="1"/>
</dbReference>
<dbReference type="GO" id="GO:0005634">
    <property type="term" value="C:nucleus"/>
    <property type="evidence" value="ECO:0007669"/>
    <property type="project" value="TreeGrafter"/>
</dbReference>
<evidence type="ECO:0000256" key="4">
    <source>
        <dbReference type="ARBA" id="ARBA00022833"/>
    </source>
</evidence>
<dbReference type="GO" id="GO:0045892">
    <property type="term" value="P:negative regulation of DNA-templated transcription"/>
    <property type="evidence" value="ECO:0007669"/>
    <property type="project" value="InterPro"/>
</dbReference>
<keyword evidence="1 5" id="KW-0479">Metal-binding</keyword>
<dbReference type="Pfam" id="PF08590">
    <property type="entry name" value="DUF1771"/>
    <property type="match status" value="1"/>
</dbReference>
<feature type="domain" description="Smr" evidence="8">
    <location>
        <begin position="608"/>
        <end position="689"/>
    </location>
</feature>
<dbReference type="InterPro" id="IPR002625">
    <property type="entry name" value="Smr_dom"/>
</dbReference>
<evidence type="ECO:0000256" key="2">
    <source>
        <dbReference type="ARBA" id="ARBA00022737"/>
    </source>
</evidence>
<gene>
    <name evidence="9" type="primary">CID7</name>
    <name evidence="9" type="ORF">LSUE1_G008768</name>
</gene>
<dbReference type="GO" id="GO:0008270">
    <property type="term" value="F:zinc ion binding"/>
    <property type="evidence" value="ECO:0007669"/>
    <property type="project" value="UniProtKB-KW"/>
</dbReference>
<dbReference type="FunFam" id="3.30.1370.110:FF:000002">
    <property type="entry name" value="CCCH zinc finger and SMR domain protein"/>
    <property type="match status" value="1"/>
</dbReference>
<evidence type="ECO:0000259" key="7">
    <source>
        <dbReference type="PROSITE" id="PS50103"/>
    </source>
</evidence>
<dbReference type="Pfam" id="PF01713">
    <property type="entry name" value="Smr"/>
    <property type="match status" value="1"/>
</dbReference>
<feature type="region of interest" description="Disordered" evidence="6">
    <location>
        <begin position="58"/>
        <end position="98"/>
    </location>
</feature>
<evidence type="ECO:0000256" key="3">
    <source>
        <dbReference type="ARBA" id="ARBA00022771"/>
    </source>
</evidence>
<keyword evidence="2" id="KW-0677">Repeat</keyword>
<dbReference type="PROSITE" id="PS50828">
    <property type="entry name" value="SMR"/>
    <property type="match status" value="1"/>
</dbReference>
<sequence length="740" mass="80530">MVSDATYETCLPLLTDAALDDEEKTDRLEELLKKETTFVGAALENAVLDVLWRYREQTTNPTSPPPLRHTVLRRPSPAPWQIPRGDTRTPISSSPRLGVSPLAPPGFVSQSFNRGLSGNASPFTSPRPSPRLAFSSPVIPHSPSLNAYEFPTDTSPTQDIYGDYGSDNVDWLVNEDGTHTPSSASGQSGLNAAAAEFMQPQQSDMSPYDMLRSILGPAKSDEEIEAALAMHGYDLSATINAFMEGQLTDNSTMPVQSEVKNAILIGKSMAADIPRPITPAGQQRSGVVCRFWLSTGQCLRADCRFSHDLSNHICKYWVMGNCLAGDTCIFSHDPSHFMNRLALEESSTPPIQTAAAPGFQFTDYNAFPSLQGMPEQFSSSYGSTNAFSNYQGASFTPPPGFKGMQGYTSDGSSQRSRPSSRHQAREPAAPSLDDTEAFPSLSAVAAKGGKKHHGKRGGHGHAHKENVHPSSLAEVVKMSPSPGPGLMRQGGNKMGRNGSSTSIRNGENSVAAQAIPSPQHVPWLETGERANKAYLKARQDAIKHGGLRNKFLQSAAQAWNRNDARAAKALSLRGQSENDLMRKAHREAARELYEERNKHSSSSTELYVDLHGLHPEEAVEYLERVLLENQKETRPVYAITGTGHHSKNGKDKVGKAIRNFLNEWRYAYREFSVPGDRNNVGGILGIDARSWDKTLARDGVSAAPEAEKEEVDILNQGHEVGSGKIKLLVRDPPKGPNGGR</sequence>
<dbReference type="AlphaFoldDB" id="A0A8T9BU03"/>
<dbReference type="Proteomes" id="UP000469558">
    <property type="component" value="Unassembled WGS sequence"/>
</dbReference>
<accession>A0A8T9BU03</accession>
<evidence type="ECO:0000313" key="10">
    <source>
        <dbReference type="Proteomes" id="UP000469558"/>
    </source>
</evidence>
<feature type="region of interest" description="Disordered" evidence="6">
    <location>
        <begin position="392"/>
        <end position="502"/>
    </location>
</feature>
<dbReference type="InterPro" id="IPR036063">
    <property type="entry name" value="Smr_dom_sf"/>
</dbReference>
<feature type="zinc finger region" description="C3H1-type" evidence="5">
    <location>
        <begin position="283"/>
        <end position="310"/>
    </location>
</feature>
<reference evidence="9 10" key="1">
    <citation type="submission" date="2018-05" db="EMBL/GenBank/DDBJ databases">
        <title>Genome sequencing and assembly of the regulated plant pathogen Lachnellula willkommii and related sister species for the development of diagnostic species identification markers.</title>
        <authorList>
            <person name="Giroux E."/>
            <person name="Bilodeau G."/>
        </authorList>
    </citation>
    <scope>NUCLEOTIDE SEQUENCE [LARGE SCALE GENOMIC DNA]</scope>
    <source>
        <strain evidence="9 10">CBS 268.59</strain>
    </source>
</reference>
<dbReference type="InterPro" id="IPR013899">
    <property type="entry name" value="DUF1771"/>
</dbReference>
<dbReference type="InterPro" id="IPR045124">
    <property type="entry name" value="Su(sable)-like"/>
</dbReference>
<keyword evidence="10" id="KW-1185">Reference proteome</keyword>
<dbReference type="InterPro" id="IPR000571">
    <property type="entry name" value="Znf_CCCH"/>
</dbReference>
<dbReference type="SUPFAM" id="SSF160443">
    <property type="entry name" value="SMR domain-like"/>
    <property type="match status" value="1"/>
</dbReference>
<dbReference type="SUPFAM" id="SSF90229">
    <property type="entry name" value="CCCH zinc finger"/>
    <property type="match status" value="1"/>
</dbReference>
<evidence type="ECO:0000259" key="8">
    <source>
        <dbReference type="PROSITE" id="PS50828"/>
    </source>
</evidence>
<evidence type="ECO:0000313" key="9">
    <source>
        <dbReference type="EMBL" id="TVY60777.1"/>
    </source>
</evidence>
<protein>
    <submittedName>
        <fullName evidence="9">Polyadenylate-binding protein-interacting protein</fullName>
    </submittedName>
</protein>
<proteinExistence type="predicted"/>
<dbReference type="PANTHER" id="PTHR13119:SF12">
    <property type="entry name" value="PROTEIN SUPPRESSOR OF SABLE"/>
    <property type="match status" value="1"/>
</dbReference>
<name>A0A8T9BU03_9HELO</name>
<evidence type="ECO:0000256" key="1">
    <source>
        <dbReference type="ARBA" id="ARBA00022723"/>
    </source>
</evidence>
<dbReference type="GO" id="GO:0003723">
    <property type="term" value="F:RNA binding"/>
    <property type="evidence" value="ECO:0007669"/>
    <property type="project" value="InterPro"/>
</dbReference>
<keyword evidence="4 5" id="KW-0862">Zinc</keyword>
<evidence type="ECO:0000256" key="5">
    <source>
        <dbReference type="PROSITE-ProRule" id="PRU00723"/>
    </source>
</evidence>
<dbReference type="Pfam" id="PF14608">
    <property type="entry name" value="zf-CCCH_2"/>
    <property type="match status" value="2"/>
</dbReference>
<dbReference type="SMART" id="SM00356">
    <property type="entry name" value="ZnF_C3H1"/>
    <property type="match status" value="2"/>
</dbReference>
<feature type="zinc finger region" description="C3H1-type" evidence="5">
    <location>
        <begin position="313"/>
        <end position="335"/>
    </location>
</feature>
<evidence type="ECO:0000256" key="6">
    <source>
        <dbReference type="SAM" id="MobiDB-lite"/>
    </source>
</evidence>
<dbReference type="InterPro" id="IPR036855">
    <property type="entry name" value="Znf_CCCH_sf"/>
</dbReference>
<feature type="region of interest" description="Disordered" evidence="6">
    <location>
        <begin position="118"/>
        <end position="168"/>
    </location>
</feature>
<dbReference type="OrthoDB" id="3247158at2759"/>
<dbReference type="PROSITE" id="PS50103">
    <property type="entry name" value="ZF_C3H1"/>
    <property type="match status" value="2"/>
</dbReference>
<dbReference type="Gene3D" id="4.10.1000.10">
    <property type="entry name" value="Zinc finger, CCCH-type"/>
    <property type="match status" value="1"/>
</dbReference>
<comment type="caution">
    <text evidence="9">The sequence shown here is derived from an EMBL/GenBank/DDBJ whole genome shotgun (WGS) entry which is preliminary data.</text>
</comment>
<organism evidence="9 10">
    <name type="scientific">Lachnellula suecica</name>
    <dbReference type="NCBI Taxonomy" id="602035"/>
    <lineage>
        <taxon>Eukaryota</taxon>
        <taxon>Fungi</taxon>
        <taxon>Dikarya</taxon>
        <taxon>Ascomycota</taxon>
        <taxon>Pezizomycotina</taxon>
        <taxon>Leotiomycetes</taxon>
        <taxon>Helotiales</taxon>
        <taxon>Lachnaceae</taxon>
        <taxon>Lachnellula</taxon>
    </lineage>
</organism>
<dbReference type="EMBL" id="QGMK01002122">
    <property type="protein sequence ID" value="TVY60777.1"/>
    <property type="molecule type" value="Genomic_DNA"/>
</dbReference>
<feature type="domain" description="C3H1-type" evidence="7">
    <location>
        <begin position="283"/>
        <end position="310"/>
    </location>
</feature>
<dbReference type="PANTHER" id="PTHR13119">
    <property type="entry name" value="ZINC FINGER CCCH DOMAIN-CONTAINING PROTEI"/>
    <property type="match status" value="1"/>
</dbReference>
<dbReference type="SMART" id="SM01162">
    <property type="entry name" value="DUF1771"/>
    <property type="match status" value="1"/>
</dbReference>
<feature type="domain" description="C3H1-type" evidence="7">
    <location>
        <begin position="313"/>
        <end position="335"/>
    </location>
</feature>